<feature type="transmembrane region" description="Helical" evidence="6">
    <location>
        <begin position="653"/>
        <end position="673"/>
    </location>
</feature>
<dbReference type="PANTHER" id="PTHR12308">
    <property type="entry name" value="ANOCTAMIN"/>
    <property type="match status" value="1"/>
</dbReference>
<dbReference type="Pfam" id="PF04547">
    <property type="entry name" value="Anoctamin"/>
    <property type="match status" value="1"/>
</dbReference>
<evidence type="ECO:0000256" key="6">
    <source>
        <dbReference type="SAM" id="Phobius"/>
    </source>
</evidence>
<evidence type="ECO:0000256" key="4">
    <source>
        <dbReference type="ARBA" id="ARBA00023136"/>
    </source>
</evidence>
<feature type="domain" description="Anoctamin transmembrane" evidence="7">
    <location>
        <begin position="406"/>
        <end position="884"/>
    </location>
</feature>
<gene>
    <name evidence="8" type="ORF">CTAYLR_004169</name>
</gene>
<reference evidence="8" key="1">
    <citation type="submission" date="2023-01" db="EMBL/GenBank/DDBJ databases">
        <title>Metagenome sequencing of chrysophaentin producing Chrysophaeum taylorii.</title>
        <authorList>
            <person name="Davison J."/>
            <person name="Bewley C."/>
        </authorList>
    </citation>
    <scope>NUCLEOTIDE SEQUENCE</scope>
    <source>
        <strain evidence="8">NIES-1699</strain>
    </source>
</reference>
<feature type="transmembrane region" description="Helical" evidence="6">
    <location>
        <begin position="414"/>
        <end position="443"/>
    </location>
</feature>
<dbReference type="GO" id="GO:0016020">
    <property type="term" value="C:membrane"/>
    <property type="evidence" value="ECO:0007669"/>
    <property type="project" value="UniProtKB-SubCell"/>
</dbReference>
<keyword evidence="2 6" id="KW-0812">Transmembrane</keyword>
<evidence type="ECO:0000259" key="7">
    <source>
        <dbReference type="Pfam" id="PF04547"/>
    </source>
</evidence>
<comment type="caution">
    <text evidence="8">The sequence shown here is derived from an EMBL/GenBank/DDBJ whole genome shotgun (WGS) entry which is preliminary data.</text>
</comment>
<accession>A0AAD7UL66</accession>
<keyword evidence="4 6" id="KW-0472">Membrane</keyword>
<feature type="transmembrane region" description="Helical" evidence="6">
    <location>
        <begin position="616"/>
        <end position="633"/>
    </location>
</feature>
<dbReference type="Proteomes" id="UP001230188">
    <property type="component" value="Unassembled WGS sequence"/>
</dbReference>
<feature type="transmembrane region" description="Helical" evidence="6">
    <location>
        <begin position="567"/>
        <end position="589"/>
    </location>
</feature>
<feature type="compositionally biased region" description="Basic and acidic residues" evidence="5">
    <location>
        <begin position="1189"/>
        <end position="1198"/>
    </location>
</feature>
<feature type="region of interest" description="Disordered" evidence="5">
    <location>
        <begin position="63"/>
        <end position="83"/>
    </location>
</feature>
<evidence type="ECO:0000313" key="9">
    <source>
        <dbReference type="Proteomes" id="UP001230188"/>
    </source>
</evidence>
<keyword evidence="3 6" id="KW-1133">Transmembrane helix</keyword>
<dbReference type="InterPro" id="IPR049452">
    <property type="entry name" value="Anoctamin_TM"/>
</dbReference>
<sequence length="1242" mass="140770">MGSQASRELSEPLMMSSYKFPNDRAKLRHTRDYDQSTTEEQRVDDAFDYLIVFFTKPDTGVGGLEARGDRKDAGESKSSPPDRISWNEVERIWFQTIPGEEDAKNRGVEWLRRAWRERFRTDVVSDAEGGDRIPMVAFQGLVREHVVEVLSGRAGLQLKIVGSSDGEKLYCLIRSPIRLLERKADQANYKLKFRKEVDPGREFWLKFSQHDYEKDQPEYVEIEEEQREYEKSAANEILEELYLAGKISENDMSVFDEFEPTKKHWSRRVHTLERVADKVPCTNRYPAYTDYSTDPQHRHLFDEYATARGKSLFLPKDRLFLTKRLIDEHFDFGVLVEQKIVCAITALHDANRGEDVNVKWLLHHWVFWWRAEPRVAGAPCVTYSSVDDDSPCPVHLRPWSQPLMEIRGYFGEKIALYFAWLGFYGFSLLVPAVAGIACAVYDLVFQVGDEAPGVHPEQIFLAVLVVSWTAYYKETWDIESQWCAIKWGTSDYSEVEADRPQFTGDPDKPLRLSPITNQMETHYPENKRSAAKLGSFCAVIGCVSVLVALVVFVFALEYALALAGFKIIANVGAVIVLAVLIPLASSAYVDVAKSLNDVENYRTQTDYENNLIRKKFMFEMFNTYAALFITAFFKGRFFECASGRDNCLQDTKVLLFAIFTIRFFFAVAAAFNLHGTTPPNPNDDATSAKKTINPLRSAAADDDDDDFVVDDRDDDLTSSLELGWSASARKNNDMHALDQTPRFEDELVLETYEGTFDDYAEIVLQMGLVSMFSLGLYLVPFFAASEVLLQLRIDAYKLCALTRRPDPVPAESVGNWAVLMDTMGLLAVFVNSGIIVFTTRSFDQYAFAQRILLWFVIEHVLMCAKIVTHISTVESEELNQVRKRQKVVVDRHKNVSDYGQVDDRDDYDGLTSTTTTTTGAVPLKRGNVDRDSLSAARVRAGTTNISAEAQHRKTWLEGKQREVEGEIKIARQNYRNASRTEIFRDDLGVSFSRKQPDLALGLATVTVLEAENVGTRHLPVEPKNCRLVVHVRDTAPQKDRRYEGPVGPSPQISKPARKPAVAPGTSASDKYAISRGSRLVFNQTFTLAPIKSAKAEIFFEIVDNVKRQRRATTALPLTDLVDQQSHSKTLLLAHSGASRSDEAAVLYVKARFQFSRIAPLKQRIFTLLDEQRKLKRDIMNIQLDKPLQHDWDFPDHGLGDAPPRRSSNLPAFNRPDDTSTVDESTKQEDDDDDDTATKTEND</sequence>
<evidence type="ECO:0000256" key="1">
    <source>
        <dbReference type="ARBA" id="ARBA00004141"/>
    </source>
</evidence>
<feature type="region of interest" description="Disordered" evidence="5">
    <location>
        <begin position="1189"/>
        <end position="1242"/>
    </location>
</feature>
<dbReference type="GO" id="GO:0005254">
    <property type="term" value="F:chloride channel activity"/>
    <property type="evidence" value="ECO:0007669"/>
    <property type="project" value="TreeGrafter"/>
</dbReference>
<evidence type="ECO:0000313" key="8">
    <source>
        <dbReference type="EMBL" id="KAJ8611263.1"/>
    </source>
</evidence>
<evidence type="ECO:0000256" key="2">
    <source>
        <dbReference type="ARBA" id="ARBA00022692"/>
    </source>
</evidence>
<name>A0AAD7UL66_9STRA</name>
<dbReference type="AlphaFoldDB" id="A0AAD7UL66"/>
<organism evidence="8 9">
    <name type="scientific">Chrysophaeum taylorii</name>
    <dbReference type="NCBI Taxonomy" id="2483200"/>
    <lineage>
        <taxon>Eukaryota</taxon>
        <taxon>Sar</taxon>
        <taxon>Stramenopiles</taxon>
        <taxon>Ochrophyta</taxon>
        <taxon>Pelagophyceae</taxon>
        <taxon>Pelagomonadales</taxon>
        <taxon>Pelagomonadaceae</taxon>
        <taxon>Chrysophaeum</taxon>
    </lineage>
</organism>
<dbReference type="EMBL" id="JAQMWT010000078">
    <property type="protein sequence ID" value="KAJ8611263.1"/>
    <property type="molecule type" value="Genomic_DNA"/>
</dbReference>
<feature type="transmembrane region" description="Helical" evidence="6">
    <location>
        <begin position="533"/>
        <end position="555"/>
    </location>
</feature>
<protein>
    <recommendedName>
        <fullName evidence="7">Anoctamin transmembrane domain-containing protein</fullName>
    </recommendedName>
</protein>
<dbReference type="PANTHER" id="PTHR12308:SF73">
    <property type="entry name" value="ANOCTAMIN"/>
    <property type="match status" value="1"/>
</dbReference>
<feature type="transmembrane region" description="Helical" evidence="6">
    <location>
        <begin position="851"/>
        <end position="870"/>
    </location>
</feature>
<proteinExistence type="predicted"/>
<evidence type="ECO:0000256" key="5">
    <source>
        <dbReference type="SAM" id="MobiDB-lite"/>
    </source>
</evidence>
<feature type="compositionally biased region" description="Basic and acidic residues" evidence="5">
    <location>
        <begin position="66"/>
        <end position="75"/>
    </location>
</feature>
<keyword evidence="9" id="KW-1185">Reference proteome</keyword>
<evidence type="ECO:0000256" key="3">
    <source>
        <dbReference type="ARBA" id="ARBA00022989"/>
    </source>
</evidence>
<feature type="transmembrane region" description="Helical" evidence="6">
    <location>
        <begin position="813"/>
        <end position="839"/>
    </location>
</feature>
<comment type="subcellular location">
    <subcellularLocation>
        <location evidence="1">Membrane</location>
        <topology evidence="1">Multi-pass membrane protein</topology>
    </subcellularLocation>
</comment>
<dbReference type="InterPro" id="IPR007632">
    <property type="entry name" value="Anoctamin"/>
</dbReference>
<feature type="region of interest" description="Disordered" evidence="5">
    <location>
        <begin position="1036"/>
        <end position="1067"/>
    </location>
</feature>